<reference evidence="1" key="2">
    <citation type="submission" date="2013-07" db="EMBL/GenBank/DDBJ databases">
        <title>The genome of an arbuscular mycorrhizal fungus provides insights into the evolution of the oldest plant symbiosis.</title>
        <authorList>
            <consortium name="DOE Joint Genome Institute"/>
            <person name="Tisserant E."/>
            <person name="Malbreil M."/>
            <person name="Kuo A."/>
            <person name="Kohler A."/>
            <person name="Symeonidi A."/>
            <person name="Balestrini R."/>
            <person name="Charron P."/>
            <person name="Duensing N."/>
            <person name="Frei-dit-Frey N."/>
            <person name="Gianinazzi-Pearson V."/>
            <person name="Gilbert B."/>
            <person name="Handa Y."/>
            <person name="Hijri M."/>
            <person name="Kaul R."/>
            <person name="Kawaguchi M."/>
            <person name="Krajinski F."/>
            <person name="Lammers P."/>
            <person name="Lapierre D."/>
            <person name="Masclaux F.G."/>
            <person name="Murat C."/>
            <person name="Morin E."/>
            <person name="Ndikumana S."/>
            <person name="Pagni M."/>
            <person name="Petitpierre D."/>
            <person name="Requena N."/>
            <person name="Rosikiewicz P."/>
            <person name="Riley R."/>
            <person name="Saito K."/>
            <person name="San Clemente H."/>
            <person name="Shapiro H."/>
            <person name="van Tuinen D."/>
            <person name="Becard G."/>
            <person name="Bonfante P."/>
            <person name="Paszkowski U."/>
            <person name="Shachar-Hill Y."/>
            <person name="Young J.P."/>
            <person name="Sanders I.R."/>
            <person name="Henrissat B."/>
            <person name="Rensing S.A."/>
            <person name="Grigoriev I.V."/>
            <person name="Corradi N."/>
            <person name="Roux C."/>
            <person name="Martin F."/>
        </authorList>
    </citation>
    <scope>NUCLEOTIDE SEQUENCE</scope>
    <source>
        <strain evidence="1">DAOM 197198</strain>
    </source>
</reference>
<organism evidence="1">
    <name type="scientific">Rhizophagus irregularis (strain DAOM 181602 / DAOM 197198 / MUCL 43194)</name>
    <name type="common">Arbuscular mycorrhizal fungus</name>
    <name type="synonym">Glomus intraradices</name>
    <dbReference type="NCBI Taxonomy" id="747089"/>
    <lineage>
        <taxon>Eukaryota</taxon>
        <taxon>Fungi</taxon>
        <taxon>Fungi incertae sedis</taxon>
        <taxon>Mucoromycota</taxon>
        <taxon>Glomeromycotina</taxon>
        <taxon>Glomeromycetes</taxon>
        <taxon>Glomerales</taxon>
        <taxon>Glomeraceae</taxon>
        <taxon>Rhizophagus</taxon>
    </lineage>
</organism>
<name>U9UNJ4_RHIID</name>
<dbReference type="AlphaFoldDB" id="U9UNJ4"/>
<dbReference type="EMBL" id="KI280409">
    <property type="protein sequence ID" value="ESA17166.1"/>
    <property type="molecule type" value="Genomic_DNA"/>
</dbReference>
<dbReference type="EMBL" id="AUPC02000368">
    <property type="protein sequence ID" value="POG60818.1"/>
    <property type="molecule type" value="Genomic_DNA"/>
</dbReference>
<evidence type="ECO:0000313" key="3">
    <source>
        <dbReference type="Proteomes" id="UP000018888"/>
    </source>
</evidence>
<protein>
    <submittedName>
        <fullName evidence="1">Uncharacterized protein</fullName>
    </submittedName>
</protein>
<dbReference type="Proteomes" id="UP000018888">
    <property type="component" value="Unassembled WGS sequence"/>
</dbReference>
<evidence type="ECO:0000313" key="1">
    <source>
        <dbReference type="EMBL" id="ESA17166.1"/>
    </source>
</evidence>
<reference evidence="2 3" key="3">
    <citation type="journal article" date="2018" name="New Phytol.">
        <title>High intraspecific genome diversity in the model arbuscular mycorrhizal symbiont Rhizophagus irregularis.</title>
        <authorList>
            <person name="Chen E.C.H."/>
            <person name="Morin E."/>
            <person name="Beaudet D."/>
            <person name="Noel J."/>
            <person name="Yildirir G."/>
            <person name="Ndikumana S."/>
            <person name="Charron P."/>
            <person name="St-Onge C."/>
            <person name="Giorgi J."/>
            <person name="Kruger M."/>
            <person name="Marton T."/>
            <person name="Ropars J."/>
            <person name="Grigoriev I.V."/>
            <person name="Hainaut M."/>
            <person name="Henrissat B."/>
            <person name="Roux C."/>
            <person name="Martin F."/>
            <person name="Corradi N."/>
        </authorList>
    </citation>
    <scope>NUCLEOTIDE SEQUENCE [LARGE SCALE GENOMIC DNA]</scope>
    <source>
        <strain evidence="3">DAOM 181602 / DAOM 197198 / MUCL 43194</strain>
        <strain evidence="2">DAOM 197198</strain>
    </source>
</reference>
<keyword evidence="3" id="KW-1185">Reference proteome</keyword>
<sequence length="50" mass="5530">MIECFPEDPDFPGEDISSVNEYLKENGNMGSDTLDFEEHSMTIEGSISDG</sequence>
<reference evidence="2 3" key="1">
    <citation type="journal article" date="2013" name="Proc. Natl. Acad. Sci. U.S.A.">
        <title>Genome of an arbuscular mycorrhizal fungus provides insight into the oldest plant symbiosis.</title>
        <authorList>
            <person name="Tisserant E."/>
            <person name="Malbreil M."/>
            <person name="Kuo A."/>
            <person name="Kohler A."/>
            <person name="Symeonidi A."/>
            <person name="Balestrini R."/>
            <person name="Charron P."/>
            <person name="Duensing N."/>
            <person name="Frei Dit Frey N."/>
            <person name="Gianinazzi-Pearson V."/>
            <person name="Gilbert L.B."/>
            <person name="Handa Y."/>
            <person name="Herr J.R."/>
            <person name="Hijri M."/>
            <person name="Koul R."/>
            <person name="Kawaguchi M."/>
            <person name="Krajinski F."/>
            <person name="Lammers P.J."/>
            <person name="Masclaux F.G."/>
            <person name="Murat C."/>
            <person name="Morin E."/>
            <person name="Ndikumana S."/>
            <person name="Pagni M."/>
            <person name="Petitpierre D."/>
            <person name="Requena N."/>
            <person name="Rosikiewicz P."/>
            <person name="Riley R."/>
            <person name="Saito K."/>
            <person name="San Clemente H."/>
            <person name="Shapiro H."/>
            <person name="van Tuinen D."/>
            <person name="Becard G."/>
            <person name="Bonfante P."/>
            <person name="Paszkowski U."/>
            <person name="Shachar-Hill Y.Y."/>
            <person name="Tuskan G.A."/>
            <person name="Young P.W."/>
            <person name="Sanders I.R."/>
            <person name="Henrissat B."/>
            <person name="Rensing S.A."/>
            <person name="Grigoriev I.V."/>
            <person name="Corradi N."/>
            <person name="Roux C."/>
            <person name="Martin F."/>
        </authorList>
    </citation>
    <scope>NUCLEOTIDE SEQUENCE [LARGE SCALE GENOMIC DNA]</scope>
    <source>
        <strain evidence="3">DAOM 181602 / DAOM 197198 / MUCL 43194</strain>
        <strain evidence="2">DAOM 197198</strain>
    </source>
</reference>
<proteinExistence type="predicted"/>
<evidence type="ECO:0000313" key="2">
    <source>
        <dbReference type="EMBL" id="POG60818.1"/>
    </source>
</evidence>
<accession>U9UNJ4</accession>
<gene>
    <name evidence="2" type="ORF">GLOIN_2v1787345</name>
    <name evidence="1" type="ORF">GLOINDRAFT_22057</name>
</gene>
<dbReference type="HOGENOM" id="CLU_3125733_0_0_1"/>